<dbReference type="Gene3D" id="3.80.10.10">
    <property type="entry name" value="Ribonuclease Inhibitor"/>
    <property type="match status" value="1"/>
</dbReference>
<feature type="domain" description="F-box/LRR-repeat protein 15/At3g58940/PEG3-like LRR" evidence="1">
    <location>
        <begin position="65"/>
        <end position="217"/>
    </location>
</feature>
<protein>
    <recommendedName>
        <fullName evidence="1">F-box/LRR-repeat protein 15/At3g58940/PEG3-like LRR domain-containing protein</fullName>
    </recommendedName>
</protein>
<dbReference type="Proteomes" id="UP000290288">
    <property type="component" value="Unassembled WGS sequence"/>
</dbReference>
<evidence type="ECO:0000259" key="1">
    <source>
        <dbReference type="Pfam" id="PF24758"/>
    </source>
</evidence>
<organism evidence="2 3">
    <name type="scientific">Candolleomyces aberdarensis</name>
    <dbReference type="NCBI Taxonomy" id="2316362"/>
    <lineage>
        <taxon>Eukaryota</taxon>
        <taxon>Fungi</taxon>
        <taxon>Dikarya</taxon>
        <taxon>Basidiomycota</taxon>
        <taxon>Agaricomycotina</taxon>
        <taxon>Agaricomycetes</taxon>
        <taxon>Agaricomycetidae</taxon>
        <taxon>Agaricales</taxon>
        <taxon>Agaricineae</taxon>
        <taxon>Psathyrellaceae</taxon>
        <taxon>Candolleomyces</taxon>
    </lineage>
</organism>
<dbReference type="OrthoDB" id="3541472at2759"/>
<keyword evidence="3" id="KW-1185">Reference proteome</keyword>
<dbReference type="EMBL" id="SDEE01000372">
    <property type="protein sequence ID" value="RXW17099.1"/>
    <property type="molecule type" value="Genomic_DNA"/>
</dbReference>
<dbReference type="SUPFAM" id="SSF52047">
    <property type="entry name" value="RNI-like"/>
    <property type="match status" value="1"/>
</dbReference>
<dbReference type="InterPro" id="IPR032675">
    <property type="entry name" value="LRR_dom_sf"/>
</dbReference>
<evidence type="ECO:0000313" key="3">
    <source>
        <dbReference type="Proteomes" id="UP000290288"/>
    </source>
</evidence>
<dbReference type="InterPro" id="IPR055411">
    <property type="entry name" value="LRR_FXL15/At3g58940/PEG3-like"/>
</dbReference>
<dbReference type="AlphaFoldDB" id="A0A4Q2DCH1"/>
<evidence type="ECO:0000313" key="2">
    <source>
        <dbReference type="EMBL" id="RXW17099.1"/>
    </source>
</evidence>
<accession>A0A4Q2DCH1</accession>
<dbReference type="STRING" id="2316362.A0A4Q2DCH1"/>
<name>A0A4Q2DCH1_9AGAR</name>
<reference evidence="2 3" key="1">
    <citation type="submission" date="2019-01" db="EMBL/GenBank/DDBJ databases">
        <title>Draft genome sequence of Psathyrella aberdarensis IHI B618.</title>
        <authorList>
            <person name="Buettner E."/>
            <person name="Kellner H."/>
        </authorList>
    </citation>
    <scope>NUCLEOTIDE SEQUENCE [LARGE SCALE GENOMIC DNA]</scope>
    <source>
        <strain evidence="2 3">IHI B618</strain>
    </source>
</reference>
<dbReference type="Pfam" id="PF24758">
    <property type="entry name" value="LRR_At5g56370"/>
    <property type="match status" value="1"/>
</dbReference>
<proteinExistence type="predicted"/>
<gene>
    <name evidence="2" type="ORF">EST38_g8753</name>
</gene>
<sequence>MNELAEPLIFVSITINFGPASAASRIEHQLSTLASGNSPATRWTKRLTIRILVPVKLTASAIQALSNVEFASFDHEEGPDAEVLEALSQLPKLRDLSLSLRASFKSTKRVLPLEAFANLRVVKLTSLPISASTINSIGRMVARCPALEELFLENGFNKTHIPNLDTIFNGSMRSPSFVPSLTKLTVRNSSLTISASSVPYLRSLVHLDVQVNAANIDASFWQTLALNGVQIRYFAVYPLDVAAIRYLASYEGLKEFHIQRHFDPDGIDYPDEVFHTVLSRHRHSLQKLSFPYLNFESWSITDEYLECVLKCTALQSLVLSYQYPTAEERLLYGPQRKLSMDMVSGFYSSTLLSTPTSDGFAYSLPCSPE</sequence>
<comment type="caution">
    <text evidence="2">The sequence shown here is derived from an EMBL/GenBank/DDBJ whole genome shotgun (WGS) entry which is preliminary data.</text>
</comment>